<proteinExistence type="predicted"/>
<evidence type="ECO:0000256" key="1">
    <source>
        <dbReference type="ARBA" id="ARBA00004442"/>
    </source>
</evidence>
<keyword evidence="8" id="KW-1185">Reference proteome</keyword>
<organism evidence="7 8">
    <name type="scientific">Segetibacter aerophilus</name>
    <dbReference type="NCBI Taxonomy" id="670293"/>
    <lineage>
        <taxon>Bacteria</taxon>
        <taxon>Pseudomonadati</taxon>
        <taxon>Bacteroidota</taxon>
        <taxon>Chitinophagia</taxon>
        <taxon>Chitinophagales</taxon>
        <taxon>Chitinophagaceae</taxon>
        <taxon>Segetibacter</taxon>
    </lineage>
</organism>
<comment type="caution">
    <text evidence="7">The sequence shown here is derived from an EMBL/GenBank/DDBJ whole genome shotgun (WGS) entry which is preliminary data.</text>
</comment>
<gene>
    <name evidence="7" type="ORF">SAE01_47060</name>
</gene>
<feature type="coiled-coil region" evidence="6">
    <location>
        <begin position="345"/>
        <end position="400"/>
    </location>
</feature>
<keyword evidence="5" id="KW-0998">Cell outer membrane</keyword>
<dbReference type="GO" id="GO:0015562">
    <property type="term" value="F:efflux transmembrane transporter activity"/>
    <property type="evidence" value="ECO:0007669"/>
    <property type="project" value="InterPro"/>
</dbReference>
<comment type="subcellular location">
    <subcellularLocation>
        <location evidence="1">Cell outer membrane</location>
    </subcellularLocation>
</comment>
<dbReference type="SUPFAM" id="SSF56954">
    <property type="entry name" value="Outer membrane efflux proteins (OEP)"/>
    <property type="match status" value="1"/>
</dbReference>
<dbReference type="GO" id="GO:1990281">
    <property type="term" value="C:efflux pump complex"/>
    <property type="evidence" value="ECO:0007669"/>
    <property type="project" value="TreeGrafter"/>
</dbReference>
<dbReference type="Proteomes" id="UP000321513">
    <property type="component" value="Unassembled WGS sequence"/>
</dbReference>
<protein>
    <submittedName>
        <fullName evidence="7">Transporter</fullName>
    </submittedName>
</protein>
<keyword evidence="2" id="KW-1134">Transmembrane beta strand</keyword>
<evidence type="ECO:0000256" key="4">
    <source>
        <dbReference type="ARBA" id="ARBA00023136"/>
    </source>
</evidence>
<accession>A0A512BJR3</accession>
<dbReference type="InterPro" id="IPR051906">
    <property type="entry name" value="TolC-like"/>
</dbReference>
<dbReference type="EMBL" id="BJYT01000045">
    <property type="protein sequence ID" value="GEO12210.1"/>
    <property type="molecule type" value="Genomic_DNA"/>
</dbReference>
<evidence type="ECO:0000256" key="5">
    <source>
        <dbReference type="ARBA" id="ARBA00023237"/>
    </source>
</evidence>
<dbReference type="GO" id="GO:0015288">
    <property type="term" value="F:porin activity"/>
    <property type="evidence" value="ECO:0007669"/>
    <property type="project" value="TreeGrafter"/>
</dbReference>
<dbReference type="PANTHER" id="PTHR30026:SF20">
    <property type="entry name" value="OUTER MEMBRANE PROTEIN TOLC"/>
    <property type="match status" value="1"/>
</dbReference>
<evidence type="ECO:0000256" key="2">
    <source>
        <dbReference type="ARBA" id="ARBA00022452"/>
    </source>
</evidence>
<evidence type="ECO:0000256" key="6">
    <source>
        <dbReference type="SAM" id="Coils"/>
    </source>
</evidence>
<dbReference type="PANTHER" id="PTHR30026">
    <property type="entry name" value="OUTER MEMBRANE PROTEIN TOLC"/>
    <property type="match status" value="1"/>
</dbReference>
<reference evidence="7 8" key="1">
    <citation type="submission" date="2019-07" db="EMBL/GenBank/DDBJ databases">
        <title>Whole genome shotgun sequence of Segetibacter aerophilus NBRC 106135.</title>
        <authorList>
            <person name="Hosoyama A."/>
            <person name="Uohara A."/>
            <person name="Ohji S."/>
            <person name="Ichikawa N."/>
        </authorList>
    </citation>
    <scope>NUCLEOTIDE SEQUENCE [LARGE SCALE GENOMIC DNA]</scope>
    <source>
        <strain evidence="7 8">NBRC 106135</strain>
    </source>
</reference>
<name>A0A512BJR3_9BACT</name>
<sequence>MHRLTKRLNKMVKAAIVLPILLATIKLNGQDKNLLSLQDAYRLAEQNYPAIRQKGLIKQTEDLALRNLATGYLPQLNITGQATYQSDVTRVDIPIPNIKVPSQSKDQYRLAADVSQLIYDGGLIKEQKNLQQLNSAVEEGRVEVELYALRMRVNQIYLSILYQDQLLKQNELFLNDIQAGINKVQQQVNNGTVLRSNLQVLQVQLLQTQQRAAEIRNTKRGMTDALALFINMPINETDQLQMPMSQYVIDTVIQRPEVRLYENQARLFEGQQKLIDARNQPKASAFVQGGYGRPGLNLLSNKLDPFYVTGVRLNWSLGGFYNAKRERSLLEISRQTIGIQKETFLLNTQSQLKQQQAEIARFAELVASDQSIIELRSKIKEAAKAQLENAVITANDYLREIIAEDAARQALATHQLQLLQAQINYQLTSGKL</sequence>
<keyword evidence="3" id="KW-0812">Transmembrane</keyword>
<dbReference type="GO" id="GO:0009279">
    <property type="term" value="C:cell outer membrane"/>
    <property type="evidence" value="ECO:0007669"/>
    <property type="project" value="UniProtKB-SubCell"/>
</dbReference>
<keyword evidence="4" id="KW-0472">Membrane</keyword>
<dbReference type="RefSeq" id="WP_246113323.1">
    <property type="nucleotide sequence ID" value="NZ_BJYT01000045.1"/>
</dbReference>
<evidence type="ECO:0000313" key="7">
    <source>
        <dbReference type="EMBL" id="GEO12210.1"/>
    </source>
</evidence>
<dbReference type="Gene3D" id="1.20.1600.10">
    <property type="entry name" value="Outer membrane efflux proteins (OEP)"/>
    <property type="match status" value="1"/>
</dbReference>
<dbReference type="AlphaFoldDB" id="A0A512BJR3"/>
<evidence type="ECO:0000256" key="3">
    <source>
        <dbReference type="ARBA" id="ARBA00022692"/>
    </source>
</evidence>
<evidence type="ECO:0000313" key="8">
    <source>
        <dbReference type="Proteomes" id="UP000321513"/>
    </source>
</evidence>
<keyword evidence="6" id="KW-0175">Coiled coil</keyword>